<feature type="region of interest" description="Disordered" evidence="8">
    <location>
        <begin position="98"/>
        <end position="126"/>
    </location>
</feature>
<dbReference type="GO" id="GO:0005634">
    <property type="term" value="C:nucleus"/>
    <property type="evidence" value="ECO:0007669"/>
    <property type="project" value="UniProtKB-SubCell"/>
</dbReference>
<keyword evidence="4 6" id="KW-0371">Homeobox</keyword>
<keyword evidence="3 6" id="KW-0238">DNA-binding</keyword>
<dbReference type="Pfam" id="PF00046">
    <property type="entry name" value="Homeodomain"/>
    <property type="match status" value="1"/>
</dbReference>
<dbReference type="PANTHER" id="PTHR24341:SF6">
    <property type="entry name" value="HOMEOBOX PROTEIN INVECTED"/>
    <property type="match status" value="1"/>
</dbReference>
<dbReference type="AlphaFoldDB" id="A0AAN8JS28"/>
<comment type="similarity">
    <text evidence="2">Belongs to the engrailed homeobox family.</text>
</comment>
<dbReference type="PROSITE" id="PS50071">
    <property type="entry name" value="HOMEOBOX_2"/>
    <property type="match status" value="1"/>
</dbReference>
<evidence type="ECO:0000256" key="5">
    <source>
        <dbReference type="ARBA" id="ARBA00023242"/>
    </source>
</evidence>
<evidence type="ECO:0000256" key="6">
    <source>
        <dbReference type="PROSITE-ProRule" id="PRU00108"/>
    </source>
</evidence>
<keyword evidence="11" id="KW-1185">Reference proteome</keyword>
<dbReference type="InterPro" id="IPR020479">
    <property type="entry name" value="HD_metazoa"/>
</dbReference>
<feature type="domain" description="Homeobox" evidence="9">
    <location>
        <begin position="117"/>
        <end position="177"/>
    </location>
</feature>
<keyword evidence="5 6" id="KW-0539">Nucleus</keyword>
<dbReference type="InterPro" id="IPR001356">
    <property type="entry name" value="HD"/>
</dbReference>
<gene>
    <name evidence="10" type="ORF">SNE40_009208</name>
</gene>
<dbReference type="PRINTS" id="PR00024">
    <property type="entry name" value="HOMEOBOX"/>
</dbReference>
<evidence type="ECO:0000313" key="10">
    <source>
        <dbReference type="EMBL" id="KAK6181330.1"/>
    </source>
</evidence>
<dbReference type="SMART" id="SM00389">
    <property type="entry name" value="HOX"/>
    <property type="match status" value="1"/>
</dbReference>
<organism evidence="10 11">
    <name type="scientific">Patella caerulea</name>
    <name type="common">Rayed Mediterranean limpet</name>
    <dbReference type="NCBI Taxonomy" id="87958"/>
    <lineage>
        <taxon>Eukaryota</taxon>
        <taxon>Metazoa</taxon>
        <taxon>Spiralia</taxon>
        <taxon>Lophotrochozoa</taxon>
        <taxon>Mollusca</taxon>
        <taxon>Gastropoda</taxon>
        <taxon>Patellogastropoda</taxon>
        <taxon>Patelloidea</taxon>
        <taxon>Patellidae</taxon>
        <taxon>Patella</taxon>
    </lineage>
</organism>
<feature type="DNA-binding region" description="Homeobox" evidence="6">
    <location>
        <begin position="119"/>
        <end position="178"/>
    </location>
</feature>
<sequence length="183" mass="21334">MLTNKHKGFFIKDILSPGFGQIQTKPGLGHVNNSTFVCESKTLCHRSVSENNGNVNWVSKRRITKDKQSVEVVEDYSYKMTDDRNVWPSWVYCTRYSDRPSSGSRTKKDIRKNEKKSEEKRPRTAFSAKQLSKLQSEFGENRYLTDPKRKELADELELNESQIKIWFQNKRAKLKKSAILNIL</sequence>
<dbReference type="InterPro" id="IPR017970">
    <property type="entry name" value="Homeobox_CS"/>
</dbReference>
<name>A0AAN8JS28_PATCE</name>
<evidence type="ECO:0000259" key="9">
    <source>
        <dbReference type="PROSITE" id="PS50071"/>
    </source>
</evidence>
<evidence type="ECO:0000256" key="4">
    <source>
        <dbReference type="ARBA" id="ARBA00023155"/>
    </source>
</evidence>
<evidence type="ECO:0000256" key="7">
    <source>
        <dbReference type="RuleBase" id="RU000682"/>
    </source>
</evidence>
<dbReference type="PROSITE" id="PS00027">
    <property type="entry name" value="HOMEOBOX_1"/>
    <property type="match status" value="1"/>
</dbReference>
<dbReference type="GO" id="GO:0000978">
    <property type="term" value="F:RNA polymerase II cis-regulatory region sequence-specific DNA binding"/>
    <property type="evidence" value="ECO:0007669"/>
    <property type="project" value="TreeGrafter"/>
</dbReference>
<dbReference type="GO" id="GO:0030182">
    <property type="term" value="P:neuron differentiation"/>
    <property type="evidence" value="ECO:0007669"/>
    <property type="project" value="TreeGrafter"/>
</dbReference>
<accession>A0AAN8JS28</accession>
<comment type="caution">
    <text evidence="10">The sequence shown here is derived from an EMBL/GenBank/DDBJ whole genome shotgun (WGS) entry which is preliminary data.</text>
</comment>
<dbReference type="Gene3D" id="1.10.10.60">
    <property type="entry name" value="Homeodomain-like"/>
    <property type="match status" value="1"/>
</dbReference>
<feature type="compositionally biased region" description="Basic and acidic residues" evidence="8">
    <location>
        <begin position="111"/>
        <end position="122"/>
    </location>
</feature>
<dbReference type="CDD" id="cd00086">
    <property type="entry name" value="homeodomain"/>
    <property type="match status" value="1"/>
</dbReference>
<dbReference type="EMBL" id="JAZGQO010000007">
    <property type="protein sequence ID" value="KAK6181330.1"/>
    <property type="molecule type" value="Genomic_DNA"/>
</dbReference>
<evidence type="ECO:0000256" key="2">
    <source>
        <dbReference type="ARBA" id="ARBA00010896"/>
    </source>
</evidence>
<dbReference type="InterPro" id="IPR050720">
    <property type="entry name" value="Engrailed_Homeobox_TFs"/>
</dbReference>
<dbReference type="PANTHER" id="PTHR24341">
    <property type="entry name" value="HOMEOBOX PROTEIN ENGRAILED"/>
    <property type="match status" value="1"/>
</dbReference>
<evidence type="ECO:0000256" key="1">
    <source>
        <dbReference type="ARBA" id="ARBA00004123"/>
    </source>
</evidence>
<dbReference type="SUPFAM" id="SSF46689">
    <property type="entry name" value="Homeodomain-like"/>
    <property type="match status" value="1"/>
</dbReference>
<evidence type="ECO:0000256" key="8">
    <source>
        <dbReference type="SAM" id="MobiDB-lite"/>
    </source>
</evidence>
<evidence type="ECO:0000313" key="11">
    <source>
        <dbReference type="Proteomes" id="UP001347796"/>
    </source>
</evidence>
<protein>
    <recommendedName>
        <fullName evidence="9">Homeobox domain-containing protein</fullName>
    </recommendedName>
</protein>
<dbReference type="Proteomes" id="UP001347796">
    <property type="component" value="Unassembled WGS sequence"/>
</dbReference>
<dbReference type="GO" id="GO:0000981">
    <property type="term" value="F:DNA-binding transcription factor activity, RNA polymerase II-specific"/>
    <property type="evidence" value="ECO:0007669"/>
    <property type="project" value="InterPro"/>
</dbReference>
<comment type="subcellular location">
    <subcellularLocation>
        <location evidence="1 6 7">Nucleus</location>
    </subcellularLocation>
</comment>
<reference evidence="10 11" key="1">
    <citation type="submission" date="2024-01" db="EMBL/GenBank/DDBJ databases">
        <title>The genome of the rayed Mediterranean limpet Patella caerulea (Linnaeus, 1758).</title>
        <authorList>
            <person name="Anh-Thu Weber A."/>
            <person name="Halstead-Nussloch G."/>
        </authorList>
    </citation>
    <scope>NUCLEOTIDE SEQUENCE [LARGE SCALE GENOMIC DNA]</scope>
    <source>
        <strain evidence="10">AATW-2023a</strain>
        <tissue evidence="10">Whole specimen</tissue>
    </source>
</reference>
<evidence type="ECO:0000256" key="3">
    <source>
        <dbReference type="ARBA" id="ARBA00023125"/>
    </source>
</evidence>
<proteinExistence type="inferred from homology"/>
<dbReference type="InterPro" id="IPR009057">
    <property type="entry name" value="Homeodomain-like_sf"/>
</dbReference>